<dbReference type="InterPro" id="IPR036875">
    <property type="entry name" value="Znf_CCHC_sf"/>
</dbReference>
<organism evidence="3 4">
    <name type="scientific">Tanacetum coccineum</name>
    <dbReference type="NCBI Taxonomy" id="301880"/>
    <lineage>
        <taxon>Eukaryota</taxon>
        <taxon>Viridiplantae</taxon>
        <taxon>Streptophyta</taxon>
        <taxon>Embryophyta</taxon>
        <taxon>Tracheophyta</taxon>
        <taxon>Spermatophyta</taxon>
        <taxon>Magnoliopsida</taxon>
        <taxon>eudicotyledons</taxon>
        <taxon>Gunneridae</taxon>
        <taxon>Pentapetalae</taxon>
        <taxon>asterids</taxon>
        <taxon>campanulids</taxon>
        <taxon>Asterales</taxon>
        <taxon>Asteraceae</taxon>
        <taxon>Asteroideae</taxon>
        <taxon>Anthemideae</taxon>
        <taxon>Anthemidinae</taxon>
        <taxon>Tanacetum</taxon>
    </lineage>
</organism>
<keyword evidence="1" id="KW-0479">Metal-binding</keyword>
<dbReference type="PROSITE" id="PS50158">
    <property type="entry name" value="ZF_CCHC"/>
    <property type="match status" value="1"/>
</dbReference>
<comment type="caution">
    <text evidence="3">The sequence shown here is derived from an EMBL/GenBank/DDBJ whole genome shotgun (WGS) entry which is preliminary data.</text>
</comment>
<dbReference type="InterPro" id="IPR054722">
    <property type="entry name" value="PolX-like_BBD"/>
</dbReference>
<accession>A0ABQ4YQJ5</accession>
<reference evidence="3" key="2">
    <citation type="submission" date="2022-01" db="EMBL/GenBank/DDBJ databases">
        <authorList>
            <person name="Yamashiro T."/>
            <person name="Shiraishi A."/>
            <person name="Satake H."/>
            <person name="Nakayama K."/>
        </authorList>
    </citation>
    <scope>NUCLEOTIDE SEQUENCE</scope>
</reference>
<evidence type="ECO:0000313" key="3">
    <source>
        <dbReference type="EMBL" id="GJS79820.1"/>
    </source>
</evidence>
<dbReference type="Pfam" id="PF22936">
    <property type="entry name" value="Pol_BBD"/>
    <property type="match status" value="1"/>
</dbReference>
<name>A0ABQ4YQJ5_9ASTR</name>
<evidence type="ECO:0000313" key="4">
    <source>
        <dbReference type="Proteomes" id="UP001151760"/>
    </source>
</evidence>
<protein>
    <submittedName>
        <fullName evidence="3">Retrovirus-related pol polyprotein from transposon TNT 1-94</fullName>
    </submittedName>
</protein>
<dbReference type="EMBL" id="BQNB010010625">
    <property type="protein sequence ID" value="GJS79820.1"/>
    <property type="molecule type" value="Genomic_DNA"/>
</dbReference>
<evidence type="ECO:0000259" key="2">
    <source>
        <dbReference type="PROSITE" id="PS50158"/>
    </source>
</evidence>
<gene>
    <name evidence="3" type="ORF">Tco_0729701</name>
</gene>
<proteinExistence type="predicted"/>
<dbReference type="Pfam" id="PF00098">
    <property type="entry name" value="zf-CCHC"/>
    <property type="match status" value="1"/>
</dbReference>
<dbReference type="SMART" id="SM00343">
    <property type="entry name" value="ZnF_C2HC"/>
    <property type="match status" value="1"/>
</dbReference>
<dbReference type="InterPro" id="IPR001878">
    <property type="entry name" value="Znf_CCHC"/>
</dbReference>
<reference evidence="3" key="1">
    <citation type="journal article" date="2022" name="Int. J. Mol. Sci.">
        <title>Draft Genome of Tanacetum Coccineum: Genomic Comparison of Closely Related Tanacetum-Family Plants.</title>
        <authorList>
            <person name="Yamashiro T."/>
            <person name="Shiraishi A."/>
            <person name="Nakayama K."/>
            <person name="Satake H."/>
        </authorList>
    </citation>
    <scope>NUCLEOTIDE SEQUENCE</scope>
</reference>
<keyword evidence="1" id="KW-0862">Zinc</keyword>
<keyword evidence="4" id="KW-1185">Reference proteome</keyword>
<feature type="domain" description="CCHC-type" evidence="2">
    <location>
        <begin position="77"/>
        <end position="92"/>
    </location>
</feature>
<dbReference type="Gene3D" id="4.10.60.10">
    <property type="entry name" value="Zinc finger, CCHC-type"/>
    <property type="match status" value="1"/>
</dbReference>
<keyword evidence="1" id="KW-0863">Zinc-finger</keyword>
<sequence length="277" mass="31621">MSVDIKFDDKVQALLLFSSLPESWEDIVGRHRRVTRKLLLSAEDKGRGRKAKYREKDNRSRSIQRREVSPEQRIITCWNCNQKGHFQNQCSKPVTSRDKEVNMAARDYDDALVCCVENTIDDRIIDSSASFHATYCEEELECSGKVRLADDKTLDIAGIGDVVLKTYFGTSWTLKDVRYIPGLKKRLISVGQLDEEGINAAIDGLPKMFWEDSVTTAAYLINRGPSVPLGFRIPEEEWQGKEVSLAHLRVMQMRWDIAFGIRRVTRSSEAEMSHCVS</sequence>
<evidence type="ECO:0000256" key="1">
    <source>
        <dbReference type="PROSITE-ProRule" id="PRU00047"/>
    </source>
</evidence>
<dbReference type="Proteomes" id="UP001151760">
    <property type="component" value="Unassembled WGS sequence"/>
</dbReference>
<dbReference type="SUPFAM" id="SSF57756">
    <property type="entry name" value="Retrovirus zinc finger-like domains"/>
    <property type="match status" value="1"/>
</dbReference>